<evidence type="ECO:0000259" key="15">
    <source>
        <dbReference type="PROSITE" id="PS50109"/>
    </source>
</evidence>
<organism evidence="18 19">
    <name type="scientific">Pelagicoccus enzymogenes</name>
    <dbReference type="NCBI Taxonomy" id="2773457"/>
    <lineage>
        <taxon>Bacteria</taxon>
        <taxon>Pseudomonadati</taxon>
        <taxon>Verrucomicrobiota</taxon>
        <taxon>Opitutia</taxon>
        <taxon>Puniceicoccales</taxon>
        <taxon>Pelagicoccaceae</taxon>
        <taxon>Pelagicoccus</taxon>
    </lineage>
</organism>
<evidence type="ECO:0000256" key="3">
    <source>
        <dbReference type="ARBA" id="ARBA00012438"/>
    </source>
</evidence>
<evidence type="ECO:0000259" key="16">
    <source>
        <dbReference type="PROSITE" id="PS50110"/>
    </source>
</evidence>
<dbReference type="InterPro" id="IPR036097">
    <property type="entry name" value="HisK_dim/P_sf"/>
</dbReference>
<sequence length="782" mass="86544">MRGPVKTLVRRYWQASIANKILLIVSTCSLLSLGLITGSSILREYHIVAQRESDKLSSMAGILAGNSVAALRFEDNITAQEHLATLRSEPHITCAAIYQSDGQLFAQYLRDENCELPISPPQAGSQSSATSFSIAQEIELNGSAVGSIYLRSDNSELFAQLTTSLFINSIILIGSLAVSILLAKRLLPLITRPIEELANLAHRVSEERNYQLRAKKQGNDEVGMLVDSINFMLSTVRQRDQAILETNRNLEQLVADRTAKLVKAREKAESALEAKSDFLATMSHELRTPMNAIIGMSSVLQFEDLDESRARQIGIIQKSAVNLLDLINDILDFSKIEANRLELENTPFDLLACVEEAMDIAAAAKKNNRLIHCTNFDAKLPSHMSGDVTRLRQILVNLLSNAFKFTDHGSVTLRATHIPADRSQGERIRISVKDTGIGIPKDRHQSIFESFTQANRSTSRHYGGTGLGLTISYRLALAMGGDISVESEPGKGSTFHLTLPIRRIESLGGPISKPLDVETPVCVRLRDMPPALEESLTASLRSWNCRVLAADEEKDTRADLTLVSVISDDEFRAVEKATRIGNFERVVLISHADHSILIRKTTAAAVLTLPIRHRDLRNMLLKHADSSETPHYDDTTPFASYPTEKWGKLKILLAEDNELSRNVFIHHMELIGLNIETASNGKAACELVKENDFDIVFMDVRMPIKDGLTAAREIRDTLPENRPQPWIVGFTANTEPEALLEIEKAGMDDYLAKPALIIDIAESINRYTFQKPSSGPTALNDA</sequence>
<dbReference type="PRINTS" id="PR00344">
    <property type="entry name" value="BCTRLSENSOR"/>
</dbReference>
<evidence type="ECO:0000256" key="6">
    <source>
        <dbReference type="ARBA" id="ARBA00022692"/>
    </source>
</evidence>
<dbReference type="InterPro" id="IPR003594">
    <property type="entry name" value="HATPase_dom"/>
</dbReference>
<dbReference type="GO" id="GO:0000155">
    <property type="term" value="F:phosphorelay sensor kinase activity"/>
    <property type="evidence" value="ECO:0007669"/>
    <property type="project" value="InterPro"/>
</dbReference>
<dbReference type="CDD" id="cd06225">
    <property type="entry name" value="HAMP"/>
    <property type="match status" value="1"/>
</dbReference>
<dbReference type="GO" id="GO:0005524">
    <property type="term" value="F:ATP binding"/>
    <property type="evidence" value="ECO:0007669"/>
    <property type="project" value="UniProtKB-KW"/>
</dbReference>
<keyword evidence="10 14" id="KW-1133">Transmembrane helix</keyword>
<dbReference type="CDD" id="cd17546">
    <property type="entry name" value="REC_hyHK_CKI1_RcsC-like"/>
    <property type="match status" value="1"/>
</dbReference>
<dbReference type="SMART" id="SM00388">
    <property type="entry name" value="HisKA"/>
    <property type="match status" value="1"/>
</dbReference>
<dbReference type="SMART" id="SM00448">
    <property type="entry name" value="REC"/>
    <property type="match status" value="1"/>
</dbReference>
<gene>
    <name evidence="18" type="ORF">IEN85_01450</name>
</gene>
<evidence type="ECO:0000256" key="2">
    <source>
        <dbReference type="ARBA" id="ARBA00004370"/>
    </source>
</evidence>
<dbReference type="Gene3D" id="1.10.287.130">
    <property type="match status" value="1"/>
</dbReference>
<dbReference type="Pfam" id="PF00672">
    <property type="entry name" value="HAMP"/>
    <property type="match status" value="1"/>
</dbReference>
<dbReference type="PROSITE" id="PS50885">
    <property type="entry name" value="HAMP"/>
    <property type="match status" value="1"/>
</dbReference>
<dbReference type="InterPro" id="IPR001789">
    <property type="entry name" value="Sig_transdc_resp-reg_receiver"/>
</dbReference>
<dbReference type="Pfam" id="PF02518">
    <property type="entry name" value="HATPase_c"/>
    <property type="match status" value="1"/>
</dbReference>
<feature type="domain" description="Response regulatory" evidence="16">
    <location>
        <begin position="650"/>
        <end position="768"/>
    </location>
</feature>
<evidence type="ECO:0000256" key="9">
    <source>
        <dbReference type="ARBA" id="ARBA00022840"/>
    </source>
</evidence>
<dbReference type="InterPro" id="IPR003661">
    <property type="entry name" value="HisK_dim/P_dom"/>
</dbReference>
<dbReference type="InterPro" id="IPR005467">
    <property type="entry name" value="His_kinase_dom"/>
</dbReference>
<dbReference type="PANTHER" id="PTHR45339">
    <property type="entry name" value="HYBRID SIGNAL TRANSDUCTION HISTIDINE KINASE J"/>
    <property type="match status" value="1"/>
</dbReference>
<dbReference type="InterPro" id="IPR004358">
    <property type="entry name" value="Sig_transdc_His_kin-like_C"/>
</dbReference>
<evidence type="ECO:0000256" key="7">
    <source>
        <dbReference type="ARBA" id="ARBA00022741"/>
    </source>
</evidence>
<keyword evidence="8" id="KW-0418">Kinase</keyword>
<dbReference type="InterPro" id="IPR003660">
    <property type="entry name" value="HAMP_dom"/>
</dbReference>
<dbReference type="InterPro" id="IPR033417">
    <property type="entry name" value="CHASE8"/>
</dbReference>
<evidence type="ECO:0000256" key="10">
    <source>
        <dbReference type="ARBA" id="ARBA00022989"/>
    </source>
</evidence>
<dbReference type="SUPFAM" id="SSF158472">
    <property type="entry name" value="HAMP domain-like"/>
    <property type="match status" value="1"/>
</dbReference>
<evidence type="ECO:0000256" key="12">
    <source>
        <dbReference type="ARBA" id="ARBA00023136"/>
    </source>
</evidence>
<reference evidence="18" key="1">
    <citation type="submission" date="2020-09" db="EMBL/GenBank/DDBJ databases">
        <title>Pelagicoccus enzymogenes sp. nov. with an EPS production, isolated from marine sediment.</title>
        <authorList>
            <person name="Feng X."/>
        </authorList>
    </citation>
    <scope>NUCLEOTIDE SEQUENCE</scope>
    <source>
        <strain evidence="18">NFK12</strain>
    </source>
</reference>
<comment type="subcellular location">
    <subcellularLocation>
        <location evidence="2">Membrane</location>
    </subcellularLocation>
</comment>
<dbReference type="SUPFAM" id="SSF52172">
    <property type="entry name" value="CheY-like"/>
    <property type="match status" value="1"/>
</dbReference>
<feature type="domain" description="HAMP" evidence="17">
    <location>
        <begin position="190"/>
        <end position="241"/>
    </location>
</feature>
<dbReference type="SMART" id="SM00304">
    <property type="entry name" value="HAMP"/>
    <property type="match status" value="1"/>
</dbReference>
<evidence type="ECO:0000313" key="18">
    <source>
        <dbReference type="EMBL" id="MBD5778160.1"/>
    </source>
</evidence>
<dbReference type="EC" id="2.7.13.3" evidence="3"/>
<dbReference type="EMBL" id="JACYFG010000002">
    <property type="protein sequence ID" value="MBD5778160.1"/>
    <property type="molecule type" value="Genomic_DNA"/>
</dbReference>
<dbReference type="PROSITE" id="PS50110">
    <property type="entry name" value="RESPONSE_REGULATORY"/>
    <property type="match status" value="1"/>
</dbReference>
<proteinExistence type="predicted"/>
<dbReference type="PROSITE" id="PS50109">
    <property type="entry name" value="HIS_KIN"/>
    <property type="match status" value="1"/>
</dbReference>
<dbReference type="AlphaFoldDB" id="A0A927F6N4"/>
<feature type="modified residue" description="4-aspartylphosphate" evidence="13">
    <location>
        <position position="699"/>
    </location>
</feature>
<dbReference type="GO" id="GO:0016020">
    <property type="term" value="C:membrane"/>
    <property type="evidence" value="ECO:0007669"/>
    <property type="project" value="UniProtKB-SubCell"/>
</dbReference>
<dbReference type="Pfam" id="PF00512">
    <property type="entry name" value="HisKA"/>
    <property type="match status" value="1"/>
</dbReference>
<keyword evidence="6 14" id="KW-0812">Transmembrane</keyword>
<dbReference type="SUPFAM" id="SSF55874">
    <property type="entry name" value="ATPase domain of HSP90 chaperone/DNA topoisomerase II/histidine kinase"/>
    <property type="match status" value="1"/>
</dbReference>
<evidence type="ECO:0000256" key="13">
    <source>
        <dbReference type="PROSITE-ProRule" id="PRU00169"/>
    </source>
</evidence>
<dbReference type="Gene3D" id="3.40.50.2300">
    <property type="match status" value="1"/>
</dbReference>
<evidence type="ECO:0000256" key="14">
    <source>
        <dbReference type="SAM" id="Phobius"/>
    </source>
</evidence>
<keyword evidence="11" id="KW-0902">Two-component regulatory system</keyword>
<keyword evidence="7" id="KW-0547">Nucleotide-binding</keyword>
<dbReference type="RefSeq" id="WP_191615282.1">
    <property type="nucleotide sequence ID" value="NZ_JACYFG010000002.1"/>
</dbReference>
<keyword evidence="9" id="KW-0067">ATP-binding</keyword>
<dbReference type="Pfam" id="PF17152">
    <property type="entry name" value="CHASE8"/>
    <property type="match status" value="1"/>
</dbReference>
<keyword evidence="4 13" id="KW-0597">Phosphoprotein</keyword>
<accession>A0A927F6N4</accession>
<evidence type="ECO:0000256" key="1">
    <source>
        <dbReference type="ARBA" id="ARBA00000085"/>
    </source>
</evidence>
<dbReference type="Gene3D" id="3.30.565.10">
    <property type="entry name" value="Histidine kinase-like ATPase, C-terminal domain"/>
    <property type="match status" value="1"/>
</dbReference>
<dbReference type="Gene3D" id="6.10.340.10">
    <property type="match status" value="1"/>
</dbReference>
<dbReference type="SMART" id="SM00387">
    <property type="entry name" value="HATPase_c"/>
    <property type="match status" value="1"/>
</dbReference>
<evidence type="ECO:0000256" key="8">
    <source>
        <dbReference type="ARBA" id="ARBA00022777"/>
    </source>
</evidence>
<dbReference type="PANTHER" id="PTHR45339:SF1">
    <property type="entry name" value="HYBRID SIGNAL TRANSDUCTION HISTIDINE KINASE J"/>
    <property type="match status" value="1"/>
</dbReference>
<keyword evidence="19" id="KW-1185">Reference proteome</keyword>
<evidence type="ECO:0000256" key="5">
    <source>
        <dbReference type="ARBA" id="ARBA00022679"/>
    </source>
</evidence>
<evidence type="ECO:0000256" key="11">
    <source>
        <dbReference type="ARBA" id="ARBA00023012"/>
    </source>
</evidence>
<feature type="domain" description="Histidine kinase" evidence="15">
    <location>
        <begin position="281"/>
        <end position="503"/>
    </location>
</feature>
<name>A0A927F6N4_9BACT</name>
<protein>
    <recommendedName>
        <fullName evidence="3">histidine kinase</fullName>
        <ecNumber evidence="3">2.7.13.3</ecNumber>
    </recommendedName>
</protein>
<dbReference type="SUPFAM" id="SSF47384">
    <property type="entry name" value="Homodimeric domain of signal transducing histidine kinase"/>
    <property type="match status" value="1"/>
</dbReference>
<evidence type="ECO:0000313" key="19">
    <source>
        <dbReference type="Proteomes" id="UP000622317"/>
    </source>
</evidence>
<dbReference type="CDD" id="cd00082">
    <property type="entry name" value="HisKA"/>
    <property type="match status" value="1"/>
</dbReference>
<evidence type="ECO:0000256" key="4">
    <source>
        <dbReference type="ARBA" id="ARBA00022553"/>
    </source>
</evidence>
<dbReference type="InterPro" id="IPR036890">
    <property type="entry name" value="HATPase_C_sf"/>
</dbReference>
<dbReference type="CDD" id="cd16922">
    <property type="entry name" value="HATPase_EvgS-ArcB-TorS-like"/>
    <property type="match status" value="1"/>
</dbReference>
<keyword evidence="12 14" id="KW-0472">Membrane</keyword>
<dbReference type="Proteomes" id="UP000622317">
    <property type="component" value="Unassembled WGS sequence"/>
</dbReference>
<dbReference type="FunFam" id="3.30.565.10:FF:000010">
    <property type="entry name" value="Sensor histidine kinase RcsC"/>
    <property type="match status" value="1"/>
</dbReference>
<feature type="transmembrane region" description="Helical" evidence="14">
    <location>
        <begin position="21"/>
        <end position="42"/>
    </location>
</feature>
<comment type="catalytic activity">
    <reaction evidence="1">
        <text>ATP + protein L-histidine = ADP + protein N-phospho-L-histidine.</text>
        <dbReference type="EC" id="2.7.13.3"/>
    </reaction>
</comment>
<evidence type="ECO:0000259" key="17">
    <source>
        <dbReference type="PROSITE" id="PS50885"/>
    </source>
</evidence>
<dbReference type="InterPro" id="IPR011006">
    <property type="entry name" value="CheY-like_superfamily"/>
</dbReference>
<dbReference type="Pfam" id="PF00072">
    <property type="entry name" value="Response_reg"/>
    <property type="match status" value="1"/>
</dbReference>
<keyword evidence="5" id="KW-0808">Transferase</keyword>
<comment type="caution">
    <text evidence="18">The sequence shown here is derived from an EMBL/GenBank/DDBJ whole genome shotgun (WGS) entry which is preliminary data.</text>
</comment>
<dbReference type="FunFam" id="1.10.287.130:FF:000004">
    <property type="entry name" value="Ethylene receptor 1"/>
    <property type="match status" value="1"/>
</dbReference>